<dbReference type="InterPro" id="IPR029063">
    <property type="entry name" value="SAM-dependent_MTases_sf"/>
</dbReference>
<sequence>MVEIVQQSPNDPTLSPLTGEEVTVVILGGAAPVSKVHHICLPDLPSVYACQQQFELIIADHLTQAWTVTGVLQAARKLLAEHGKFIVTDCFCTNRNGWEKDQYAYLPHFEAQAERLGLQIVDSRTLSDDTYSITLQLGPKTRWQSRIFLESELAQFQELFHNCFNSEISRQLWFWKYAENRGQQIGVWLGDEMVGHYGGMTRRILLQGKPVLACQIGDVMVKPSERGVLSRRGPLAQGMATYAENWCGWGSQHPIGFGFPNARHMGAAERLGLYAEVGAISQIDWDTDPRRFDWKYRAVLAKPDTATINRLWSAMAADFNDGIIGVRDQAHLQHRYYDHPHHDYQIWSVAHRLTGRPLGILVLRSHGESIELIDLLAPRRAITGLVDKARRIAASQGASRLFCWISEPYAEDFVATGGKRSDPDVRIPTNIWTDGPAPHTLRNRWWLMGGDTDFR</sequence>
<proteinExistence type="predicted"/>
<keyword evidence="1" id="KW-0012">Acyltransferase</keyword>
<protein>
    <submittedName>
        <fullName evidence="1">GNAT family N-acetyltransferase</fullName>
        <ecNumber evidence="1">2.3.1.-</ecNumber>
    </submittedName>
</protein>
<dbReference type="GO" id="GO:0016746">
    <property type="term" value="F:acyltransferase activity"/>
    <property type="evidence" value="ECO:0007669"/>
    <property type="project" value="UniProtKB-KW"/>
</dbReference>
<dbReference type="EMBL" id="JBHSBU010000002">
    <property type="protein sequence ID" value="MFC4161813.1"/>
    <property type="molecule type" value="Genomic_DNA"/>
</dbReference>
<gene>
    <name evidence="1" type="ORF">ACFOW7_20965</name>
</gene>
<dbReference type="SUPFAM" id="SSF53335">
    <property type="entry name" value="S-adenosyl-L-methionine-dependent methyltransferases"/>
    <property type="match status" value="1"/>
</dbReference>
<dbReference type="SUPFAM" id="SSF55729">
    <property type="entry name" value="Acyl-CoA N-acyltransferases (Nat)"/>
    <property type="match status" value="1"/>
</dbReference>
<reference evidence="2" key="1">
    <citation type="journal article" date="2019" name="Int. J. Syst. Evol. Microbiol.">
        <title>The Global Catalogue of Microorganisms (GCM) 10K type strain sequencing project: providing services to taxonomists for standard genome sequencing and annotation.</title>
        <authorList>
            <consortium name="The Broad Institute Genomics Platform"/>
            <consortium name="The Broad Institute Genome Sequencing Center for Infectious Disease"/>
            <person name="Wu L."/>
            <person name="Ma J."/>
        </authorList>
    </citation>
    <scope>NUCLEOTIDE SEQUENCE [LARGE SCALE GENOMIC DNA]</scope>
    <source>
        <strain evidence="2">LMG 29894</strain>
    </source>
</reference>
<dbReference type="EC" id="2.3.1.-" evidence="1"/>
<dbReference type="InterPro" id="IPR016181">
    <property type="entry name" value="Acyl_CoA_acyltransferase"/>
</dbReference>
<evidence type="ECO:0000313" key="1">
    <source>
        <dbReference type="EMBL" id="MFC4161813.1"/>
    </source>
</evidence>
<dbReference type="Proteomes" id="UP001595791">
    <property type="component" value="Unassembled WGS sequence"/>
</dbReference>
<keyword evidence="1" id="KW-0808">Transferase</keyword>
<name>A0ABV8MXC7_9NEIS</name>
<dbReference type="Pfam" id="PF13527">
    <property type="entry name" value="Acetyltransf_9"/>
    <property type="match status" value="1"/>
</dbReference>
<keyword evidence="2" id="KW-1185">Reference proteome</keyword>
<dbReference type="Gene3D" id="3.40.630.30">
    <property type="match status" value="1"/>
</dbReference>
<dbReference type="RefSeq" id="WP_378168356.1">
    <property type="nucleotide sequence ID" value="NZ_JBHSBU010000002.1"/>
</dbReference>
<accession>A0ABV8MXC7</accession>
<organism evidence="1 2">
    <name type="scientific">Chitinimonas lacunae</name>
    <dbReference type="NCBI Taxonomy" id="1963018"/>
    <lineage>
        <taxon>Bacteria</taxon>
        <taxon>Pseudomonadati</taxon>
        <taxon>Pseudomonadota</taxon>
        <taxon>Betaproteobacteria</taxon>
        <taxon>Neisseriales</taxon>
        <taxon>Chitinibacteraceae</taxon>
        <taxon>Chitinimonas</taxon>
    </lineage>
</organism>
<comment type="caution">
    <text evidence="1">The sequence shown here is derived from an EMBL/GenBank/DDBJ whole genome shotgun (WGS) entry which is preliminary data.</text>
</comment>
<evidence type="ECO:0000313" key="2">
    <source>
        <dbReference type="Proteomes" id="UP001595791"/>
    </source>
</evidence>